<evidence type="ECO:0000313" key="13">
    <source>
        <dbReference type="Proteomes" id="UP000887568"/>
    </source>
</evidence>
<evidence type="ECO:0000256" key="5">
    <source>
        <dbReference type="ARBA" id="ARBA00023040"/>
    </source>
</evidence>
<evidence type="ECO:0000256" key="3">
    <source>
        <dbReference type="ARBA" id="ARBA00022692"/>
    </source>
</evidence>
<keyword evidence="8" id="KW-0807">Transducer</keyword>
<dbReference type="GO" id="GO:0004930">
    <property type="term" value="F:G protein-coupled receptor activity"/>
    <property type="evidence" value="ECO:0007669"/>
    <property type="project" value="UniProtKB-KW"/>
</dbReference>
<evidence type="ECO:0000313" key="12">
    <source>
        <dbReference type="EnsemblMetazoa" id="XP_038071845.1"/>
    </source>
</evidence>
<evidence type="ECO:0000256" key="8">
    <source>
        <dbReference type="ARBA" id="ARBA00023224"/>
    </source>
</evidence>
<dbReference type="PANTHER" id="PTHR24228:SF74">
    <property type="entry name" value="G-PROTEIN COUPLED RECEPTORS FAMILY 1 PROFILE DOMAIN-CONTAINING PROTEIN"/>
    <property type="match status" value="1"/>
</dbReference>
<feature type="region of interest" description="Disordered" evidence="9">
    <location>
        <begin position="298"/>
        <end position="327"/>
    </location>
</feature>
<dbReference type="RefSeq" id="XP_038071845.1">
    <property type="nucleotide sequence ID" value="XM_038215917.1"/>
</dbReference>
<feature type="region of interest" description="Disordered" evidence="9">
    <location>
        <begin position="219"/>
        <end position="273"/>
    </location>
</feature>
<evidence type="ECO:0000256" key="10">
    <source>
        <dbReference type="SAM" id="Phobius"/>
    </source>
</evidence>
<feature type="transmembrane region" description="Helical" evidence="10">
    <location>
        <begin position="130"/>
        <end position="151"/>
    </location>
</feature>
<proteinExistence type="predicted"/>
<keyword evidence="2" id="KW-1003">Cell membrane</keyword>
<keyword evidence="3 10" id="KW-0812">Transmembrane</keyword>
<evidence type="ECO:0000256" key="7">
    <source>
        <dbReference type="ARBA" id="ARBA00023170"/>
    </source>
</evidence>
<dbReference type="InterPro" id="IPR017452">
    <property type="entry name" value="GPCR_Rhodpsn_7TM"/>
</dbReference>
<keyword evidence="5" id="KW-0297">G-protein coupled receptor</keyword>
<organism evidence="12 13">
    <name type="scientific">Patiria miniata</name>
    <name type="common">Bat star</name>
    <name type="synonym">Asterina miniata</name>
    <dbReference type="NCBI Taxonomy" id="46514"/>
    <lineage>
        <taxon>Eukaryota</taxon>
        <taxon>Metazoa</taxon>
        <taxon>Echinodermata</taxon>
        <taxon>Eleutherozoa</taxon>
        <taxon>Asterozoa</taxon>
        <taxon>Asteroidea</taxon>
        <taxon>Valvatacea</taxon>
        <taxon>Valvatida</taxon>
        <taxon>Asterinidae</taxon>
        <taxon>Patiria</taxon>
    </lineage>
</organism>
<dbReference type="AlphaFoldDB" id="A0A914B7Q9"/>
<dbReference type="SUPFAM" id="SSF81321">
    <property type="entry name" value="Family A G protein-coupled receptor-like"/>
    <property type="match status" value="1"/>
</dbReference>
<dbReference type="Gene3D" id="1.20.1070.10">
    <property type="entry name" value="Rhodopsin 7-helix transmembrane proteins"/>
    <property type="match status" value="1"/>
</dbReference>
<feature type="transmembrane region" description="Helical" evidence="10">
    <location>
        <begin position="49"/>
        <end position="68"/>
    </location>
</feature>
<sequence length="410" mass="46138">MENFLDEYPGLFYMDVVWIGLVSVAGVIGNLLSLSAVATTASLRTSTQLHITILAGVDLFITGVLAPCRIATEYYSGRWPRTQPWCHFLAYAIPISVVFSLQQLVLIAQNRFLRVTKSDSVYRKFTSKQVVIGQRVIATSVACLLILLPLYTDFGSVGYNLKVHFCFFTGHNQQVFTGFSMFLALVVIPFFYGVTFHHVRVHQRRVAVWSGMNKELRSRQVDTDCGRPDGSVTELPSQTCLPPTPGEQSTGTEKANTNNKSINHSPQDDNKLNCKRQTVSVISGQTIGCSAVNMSLPTAGTSEAQGNRPASVPSNARRRRTTKSGPTKHGVKITRNLFLIFFAYICCWMPWWILSLTELYSMDIPIPLYHVINNMLWTNSCINPYLYASMSRNYRNAIKRCLKFKCLFRR</sequence>
<dbReference type="InterPro" id="IPR000276">
    <property type="entry name" value="GPCR_Rhodpsn"/>
</dbReference>
<dbReference type="GO" id="GO:0005886">
    <property type="term" value="C:plasma membrane"/>
    <property type="evidence" value="ECO:0007669"/>
    <property type="project" value="UniProtKB-SubCell"/>
</dbReference>
<evidence type="ECO:0000256" key="1">
    <source>
        <dbReference type="ARBA" id="ARBA00004651"/>
    </source>
</evidence>
<evidence type="ECO:0000256" key="6">
    <source>
        <dbReference type="ARBA" id="ARBA00023136"/>
    </source>
</evidence>
<feature type="transmembrane region" description="Helical" evidence="10">
    <location>
        <begin position="366"/>
        <end position="386"/>
    </location>
</feature>
<feature type="transmembrane region" description="Helical" evidence="10">
    <location>
        <begin position="175"/>
        <end position="195"/>
    </location>
</feature>
<reference evidence="12" key="1">
    <citation type="submission" date="2022-11" db="UniProtKB">
        <authorList>
            <consortium name="EnsemblMetazoa"/>
        </authorList>
    </citation>
    <scope>IDENTIFICATION</scope>
</reference>
<accession>A0A914B7Q9</accession>
<dbReference type="GeneID" id="119740571"/>
<dbReference type="PRINTS" id="PR00237">
    <property type="entry name" value="GPCRRHODOPSN"/>
</dbReference>
<feature type="domain" description="G-protein coupled receptors family 1 profile" evidence="11">
    <location>
        <begin position="29"/>
        <end position="387"/>
    </location>
</feature>
<dbReference type="PANTHER" id="PTHR24228">
    <property type="entry name" value="B2 BRADYKININ RECEPTOR/ANGIOTENSIN II RECEPTOR"/>
    <property type="match status" value="1"/>
</dbReference>
<dbReference type="CDD" id="cd00637">
    <property type="entry name" value="7tm_classA_rhodopsin-like"/>
    <property type="match status" value="1"/>
</dbReference>
<dbReference type="PROSITE" id="PS50262">
    <property type="entry name" value="G_PROTEIN_RECEP_F1_2"/>
    <property type="match status" value="1"/>
</dbReference>
<keyword evidence="7" id="KW-0675">Receptor</keyword>
<keyword evidence="4 10" id="KW-1133">Transmembrane helix</keyword>
<keyword evidence="6 10" id="KW-0472">Membrane</keyword>
<protein>
    <recommendedName>
        <fullName evidence="11">G-protein coupled receptors family 1 profile domain-containing protein</fullName>
    </recommendedName>
</protein>
<dbReference type="Pfam" id="PF00001">
    <property type="entry name" value="7tm_1"/>
    <property type="match status" value="1"/>
</dbReference>
<name>A0A914B7Q9_PATMI</name>
<evidence type="ECO:0000256" key="2">
    <source>
        <dbReference type="ARBA" id="ARBA00022475"/>
    </source>
</evidence>
<feature type="transmembrane region" description="Helical" evidence="10">
    <location>
        <begin position="88"/>
        <end position="109"/>
    </location>
</feature>
<feature type="transmembrane region" description="Helical" evidence="10">
    <location>
        <begin position="12"/>
        <end position="37"/>
    </location>
</feature>
<feature type="compositionally biased region" description="Polar residues" evidence="9">
    <location>
        <begin position="234"/>
        <end position="265"/>
    </location>
</feature>
<evidence type="ECO:0000259" key="11">
    <source>
        <dbReference type="PROSITE" id="PS50262"/>
    </source>
</evidence>
<evidence type="ECO:0000256" key="9">
    <source>
        <dbReference type="SAM" id="MobiDB-lite"/>
    </source>
</evidence>
<comment type="subcellular location">
    <subcellularLocation>
        <location evidence="1">Cell membrane</location>
        <topology evidence="1">Multi-pass membrane protein</topology>
    </subcellularLocation>
</comment>
<feature type="transmembrane region" description="Helical" evidence="10">
    <location>
        <begin position="337"/>
        <end position="354"/>
    </location>
</feature>
<dbReference type="EnsemblMetazoa" id="XM_038215917.1">
    <property type="protein sequence ID" value="XP_038071845.1"/>
    <property type="gene ID" value="LOC119740571"/>
</dbReference>
<evidence type="ECO:0000256" key="4">
    <source>
        <dbReference type="ARBA" id="ARBA00022989"/>
    </source>
</evidence>
<keyword evidence="13" id="KW-1185">Reference proteome</keyword>
<dbReference type="Proteomes" id="UP000887568">
    <property type="component" value="Unplaced"/>
</dbReference>
<dbReference type="OrthoDB" id="6159456at2759"/>